<evidence type="ECO:0000256" key="7">
    <source>
        <dbReference type="SAM" id="Phobius"/>
    </source>
</evidence>
<gene>
    <name evidence="9" type="ORF">HGB44_06780</name>
</gene>
<organism evidence="9 10">
    <name type="scientific">Nocardiopsis alborubida</name>
    <dbReference type="NCBI Taxonomy" id="146802"/>
    <lineage>
        <taxon>Bacteria</taxon>
        <taxon>Bacillati</taxon>
        <taxon>Actinomycetota</taxon>
        <taxon>Actinomycetes</taxon>
        <taxon>Streptosporangiales</taxon>
        <taxon>Nocardiopsidaceae</taxon>
        <taxon>Nocardiopsis</taxon>
    </lineage>
</organism>
<dbReference type="PANTHER" id="PTHR38459">
    <property type="entry name" value="PROPHAGE BACTOPRENOL-LINKED GLUCOSE TRANSLOCASE HOMOLOG"/>
    <property type="match status" value="1"/>
</dbReference>
<keyword evidence="3 7" id="KW-0812">Transmembrane</keyword>
<feature type="transmembrane region" description="Helical" evidence="7">
    <location>
        <begin position="52"/>
        <end position="72"/>
    </location>
</feature>
<keyword evidence="10" id="KW-1185">Reference proteome</keyword>
<name>A0A7X6RPP0_9ACTN</name>
<dbReference type="PANTHER" id="PTHR38459:SF1">
    <property type="entry name" value="PROPHAGE BACTOPRENOL-LINKED GLUCOSE TRANSLOCASE HOMOLOG"/>
    <property type="match status" value="1"/>
</dbReference>
<keyword evidence="5 7" id="KW-0472">Membrane</keyword>
<dbReference type="Pfam" id="PF04138">
    <property type="entry name" value="GtrA_DPMS_TM"/>
    <property type="match status" value="1"/>
</dbReference>
<evidence type="ECO:0000256" key="4">
    <source>
        <dbReference type="ARBA" id="ARBA00022989"/>
    </source>
</evidence>
<evidence type="ECO:0000313" key="10">
    <source>
        <dbReference type="Proteomes" id="UP000553209"/>
    </source>
</evidence>
<dbReference type="GO" id="GO:0000271">
    <property type="term" value="P:polysaccharide biosynthetic process"/>
    <property type="evidence" value="ECO:0007669"/>
    <property type="project" value="InterPro"/>
</dbReference>
<comment type="subcellular location">
    <subcellularLocation>
        <location evidence="1">Membrane</location>
        <topology evidence="1">Multi-pass membrane protein</topology>
    </subcellularLocation>
</comment>
<evidence type="ECO:0000259" key="8">
    <source>
        <dbReference type="Pfam" id="PF04138"/>
    </source>
</evidence>
<sequence>MRNFLSRHPRIAKLVREVGKFGSVGAVAYVVQLGTTNLLWSAAGAGPLTGQVVGTLCSIAVAFVGNRFWTFGDRARTGYGRETALFLLMNGVGMLLQLACLGFSVYVLGFDGPLASNIAGNVVGVGLGTLFRFFSYRAWVFPERSGDPVRGHAEAPAGEPVARPGVRGL</sequence>
<reference evidence="9 10" key="1">
    <citation type="submission" date="2020-04" db="EMBL/GenBank/DDBJ databases">
        <title>MicrobeNet Type strains.</title>
        <authorList>
            <person name="Nicholson A.C."/>
        </authorList>
    </citation>
    <scope>NUCLEOTIDE SEQUENCE [LARGE SCALE GENOMIC DNA]</scope>
    <source>
        <strain evidence="9 10">ATCC 23612</strain>
    </source>
</reference>
<evidence type="ECO:0000313" key="9">
    <source>
        <dbReference type="EMBL" id="NKY97376.1"/>
    </source>
</evidence>
<feature type="transmembrane region" description="Helical" evidence="7">
    <location>
        <begin position="114"/>
        <end position="134"/>
    </location>
</feature>
<dbReference type="InterPro" id="IPR007267">
    <property type="entry name" value="GtrA_DPMS_TM"/>
</dbReference>
<dbReference type="Proteomes" id="UP000553209">
    <property type="component" value="Unassembled WGS sequence"/>
</dbReference>
<feature type="transmembrane region" description="Helical" evidence="7">
    <location>
        <begin position="84"/>
        <end position="108"/>
    </location>
</feature>
<proteinExistence type="inferred from homology"/>
<evidence type="ECO:0000256" key="3">
    <source>
        <dbReference type="ARBA" id="ARBA00022692"/>
    </source>
</evidence>
<evidence type="ECO:0000256" key="6">
    <source>
        <dbReference type="SAM" id="MobiDB-lite"/>
    </source>
</evidence>
<feature type="transmembrane region" description="Helical" evidence="7">
    <location>
        <begin position="21"/>
        <end position="40"/>
    </location>
</feature>
<dbReference type="GO" id="GO:0005886">
    <property type="term" value="C:plasma membrane"/>
    <property type="evidence" value="ECO:0007669"/>
    <property type="project" value="TreeGrafter"/>
</dbReference>
<dbReference type="EMBL" id="JAAXPG010000005">
    <property type="protein sequence ID" value="NKY97376.1"/>
    <property type="molecule type" value="Genomic_DNA"/>
</dbReference>
<dbReference type="RefSeq" id="WP_061082181.1">
    <property type="nucleotide sequence ID" value="NZ_JAAXPG010000005.1"/>
</dbReference>
<dbReference type="AlphaFoldDB" id="A0A7X6RPP0"/>
<accession>A0A7X6RPP0</accession>
<comment type="similarity">
    <text evidence="2">Belongs to the GtrA family.</text>
</comment>
<feature type="region of interest" description="Disordered" evidence="6">
    <location>
        <begin position="147"/>
        <end position="169"/>
    </location>
</feature>
<feature type="domain" description="GtrA/DPMS transmembrane" evidence="8">
    <location>
        <begin position="20"/>
        <end position="141"/>
    </location>
</feature>
<evidence type="ECO:0000256" key="5">
    <source>
        <dbReference type="ARBA" id="ARBA00023136"/>
    </source>
</evidence>
<comment type="caution">
    <text evidence="9">The sequence shown here is derived from an EMBL/GenBank/DDBJ whole genome shotgun (WGS) entry which is preliminary data.</text>
</comment>
<protein>
    <submittedName>
        <fullName evidence="9">GtrA family protein</fullName>
    </submittedName>
</protein>
<dbReference type="InterPro" id="IPR051401">
    <property type="entry name" value="GtrA_CellWall_Glycosyl"/>
</dbReference>
<evidence type="ECO:0000256" key="2">
    <source>
        <dbReference type="ARBA" id="ARBA00009399"/>
    </source>
</evidence>
<keyword evidence="4 7" id="KW-1133">Transmembrane helix</keyword>
<evidence type="ECO:0000256" key="1">
    <source>
        <dbReference type="ARBA" id="ARBA00004141"/>
    </source>
</evidence>